<evidence type="ECO:0008006" key="14">
    <source>
        <dbReference type="Google" id="ProtNLM"/>
    </source>
</evidence>
<evidence type="ECO:0000259" key="10">
    <source>
        <dbReference type="Pfam" id="PF24598"/>
    </source>
</evidence>
<feature type="region of interest" description="Disordered" evidence="7">
    <location>
        <begin position="1452"/>
        <end position="1478"/>
    </location>
</feature>
<evidence type="ECO:0000256" key="5">
    <source>
        <dbReference type="ARBA" id="ARBA00023136"/>
    </source>
</evidence>
<organism evidence="12 13">
    <name type="scientific">Scylla paramamosain</name>
    <name type="common">Mud crab</name>
    <dbReference type="NCBI Taxonomy" id="85552"/>
    <lineage>
        <taxon>Eukaryota</taxon>
        <taxon>Metazoa</taxon>
        <taxon>Ecdysozoa</taxon>
        <taxon>Arthropoda</taxon>
        <taxon>Crustacea</taxon>
        <taxon>Multicrustacea</taxon>
        <taxon>Malacostraca</taxon>
        <taxon>Eumalacostraca</taxon>
        <taxon>Eucarida</taxon>
        <taxon>Decapoda</taxon>
        <taxon>Pleocyemata</taxon>
        <taxon>Brachyura</taxon>
        <taxon>Eubrachyura</taxon>
        <taxon>Portunoidea</taxon>
        <taxon>Portunidae</taxon>
        <taxon>Portuninae</taxon>
        <taxon>Scylla</taxon>
    </lineage>
</organism>
<keyword evidence="4" id="KW-0333">Golgi apparatus</keyword>
<keyword evidence="3" id="KW-0653">Protein transport</keyword>
<name>A0AAW0V808_SCYPA</name>
<reference evidence="12 13" key="1">
    <citation type="submission" date="2023-03" db="EMBL/GenBank/DDBJ databases">
        <title>High-quality genome of Scylla paramamosain provides insights in environmental adaptation.</title>
        <authorList>
            <person name="Zhang L."/>
        </authorList>
    </citation>
    <scope>NUCLEOTIDE SEQUENCE [LARGE SCALE GENOMIC DNA]</scope>
    <source>
        <strain evidence="12">LZ_2023a</strain>
        <tissue evidence="12">Muscle</tissue>
    </source>
</reference>
<evidence type="ECO:0000256" key="7">
    <source>
        <dbReference type="SAM" id="MobiDB-lite"/>
    </source>
</evidence>
<dbReference type="GO" id="GO:0015031">
    <property type="term" value="P:protein transport"/>
    <property type="evidence" value="ECO:0007669"/>
    <property type="project" value="UniProtKB-KW"/>
</dbReference>
<comment type="caution">
    <text evidence="12">The sequence shown here is derived from an EMBL/GenBank/DDBJ whole genome shotgun (WGS) entry which is preliminary data.</text>
</comment>
<dbReference type="InterPro" id="IPR056457">
    <property type="entry name" value="DOP1_C"/>
</dbReference>
<feature type="compositionally biased region" description="Basic and acidic residues" evidence="7">
    <location>
        <begin position="1452"/>
        <end position="1464"/>
    </location>
</feature>
<feature type="region of interest" description="Disordered" evidence="7">
    <location>
        <begin position="826"/>
        <end position="860"/>
    </location>
</feature>
<dbReference type="EMBL" id="JARAKH010000001">
    <property type="protein sequence ID" value="KAK8407377.1"/>
    <property type="molecule type" value="Genomic_DNA"/>
</dbReference>
<dbReference type="Proteomes" id="UP001487740">
    <property type="component" value="Unassembled WGS sequence"/>
</dbReference>
<evidence type="ECO:0000256" key="3">
    <source>
        <dbReference type="ARBA" id="ARBA00022927"/>
    </source>
</evidence>
<dbReference type="GO" id="GO:0005829">
    <property type="term" value="C:cytosol"/>
    <property type="evidence" value="ECO:0007669"/>
    <property type="project" value="GOC"/>
</dbReference>
<dbReference type="GO" id="GO:0005802">
    <property type="term" value="C:trans-Golgi network"/>
    <property type="evidence" value="ECO:0007669"/>
    <property type="project" value="TreeGrafter"/>
</dbReference>
<keyword evidence="2" id="KW-0813">Transport</keyword>
<feature type="compositionally biased region" description="Acidic residues" evidence="7">
    <location>
        <begin position="1417"/>
        <end position="1427"/>
    </location>
</feature>
<dbReference type="InterPro" id="IPR056459">
    <property type="entry name" value="TPR_DOP1"/>
</dbReference>
<feature type="compositionally biased region" description="Polar residues" evidence="7">
    <location>
        <begin position="494"/>
        <end position="520"/>
    </location>
</feature>
<comment type="similarity">
    <text evidence="6">Belongs to the DOP1 family.</text>
</comment>
<feature type="region of interest" description="Disordered" evidence="7">
    <location>
        <begin position="1397"/>
        <end position="1429"/>
    </location>
</feature>
<feature type="compositionally biased region" description="Polar residues" evidence="7">
    <location>
        <begin position="1465"/>
        <end position="1477"/>
    </location>
</feature>
<evidence type="ECO:0000256" key="1">
    <source>
        <dbReference type="ARBA" id="ARBA00004395"/>
    </source>
</evidence>
<feature type="region of interest" description="Disordered" evidence="7">
    <location>
        <begin position="776"/>
        <end position="795"/>
    </location>
</feature>
<keyword evidence="13" id="KW-1185">Reference proteome</keyword>
<feature type="domain" description="DOP1-like C-terminal" evidence="10">
    <location>
        <begin position="2086"/>
        <end position="2537"/>
    </location>
</feature>
<dbReference type="GO" id="GO:0000139">
    <property type="term" value="C:Golgi membrane"/>
    <property type="evidence" value="ECO:0007669"/>
    <property type="project" value="UniProtKB-SubCell"/>
</dbReference>
<dbReference type="Pfam" id="PF24597">
    <property type="entry name" value="TPR_DOP1_M"/>
    <property type="match status" value="1"/>
</dbReference>
<evidence type="ECO:0000259" key="8">
    <source>
        <dbReference type="Pfam" id="PF04118"/>
    </source>
</evidence>
<evidence type="ECO:0000313" key="13">
    <source>
        <dbReference type="Proteomes" id="UP001487740"/>
    </source>
</evidence>
<evidence type="ECO:0000256" key="4">
    <source>
        <dbReference type="ARBA" id="ARBA00023034"/>
    </source>
</evidence>
<dbReference type="Pfam" id="PF04118">
    <property type="entry name" value="Dopey_N"/>
    <property type="match status" value="1"/>
</dbReference>
<comment type="subcellular location">
    <subcellularLocation>
        <location evidence="1">Golgi apparatus membrane</location>
        <topology evidence="1">Peripheral membrane protein</topology>
    </subcellularLocation>
</comment>
<feature type="compositionally biased region" description="Polar residues" evidence="7">
    <location>
        <begin position="1397"/>
        <end position="1406"/>
    </location>
</feature>
<evidence type="ECO:0000259" key="11">
    <source>
        <dbReference type="Pfam" id="PF24601"/>
    </source>
</evidence>
<dbReference type="InterPro" id="IPR040314">
    <property type="entry name" value="DOP1"/>
</dbReference>
<feature type="domain" description="DOP1-like middle TPR" evidence="9">
    <location>
        <begin position="423"/>
        <end position="486"/>
    </location>
</feature>
<feature type="domain" description="DOP1-like TPR" evidence="11">
    <location>
        <begin position="1481"/>
        <end position="1841"/>
    </location>
</feature>
<evidence type="ECO:0000259" key="9">
    <source>
        <dbReference type="Pfam" id="PF24597"/>
    </source>
</evidence>
<dbReference type="Pfam" id="PF24598">
    <property type="entry name" value="DOP1_C"/>
    <property type="match status" value="1"/>
</dbReference>
<protein>
    <recommendedName>
        <fullName evidence="14">Protein dopey-1</fullName>
    </recommendedName>
</protein>
<dbReference type="GO" id="GO:0006895">
    <property type="term" value="P:Golgi to endosome transport"/>
    <property type="evidence" value="ECO:0007669"/>
    <property type="project" value="InterPro"/>
</dbReference>
<proteinExistence type="inferred from homology"/>
<evidence type="ECO:0000256" key="6">
    <source>
        <dbReference type="ARBA" id="ARBA00046326"/>
    </source>
</evidence>
<dbReference type="PANTHER" id="PTHR14042">
    <property type="entry name" value="DOPEY-RELATED"/>
    <property type="match status" value="1"/>
</dbReference>
<dbReference type="GO" id="GO:0005768">
    <property type="term" value="C:endosome"/>
    <property type="evidence" value="ECO:0007669"/>
    <property type="project" value="TreeGrafter"/>
</dbReference>
<feature type="region of interest" description="Disordered" evidence="7">
    <location>
        <begin position="493"/>
        <end position="531"/>
    </location>
</feature>
<dbReference type="InterPro" id="IPR007249">
    <property type="entry name" value="DOP1_N"/>
</dbReference>
<evidence type="ECO:0000256" key="2">
    <source>
        <dbReference type="ARBA" id="ARBA00022448"/>
    </source>
</evidence>
<keyword evidence="5" id="KW-0472">Membrane</keyword>
<feature type="domain" description="DOP1 N-terminal" evidence="8">
    <location>
        <begin position="104"/>
        <end position="389"/>
    </location>
</feature>
<sequence length="2595" mass="286859">MRTCSNPTKPPLPLQQCKAHHISVRHWVEFTECQQDQKTLLWTNENETFLPSKKQWRTRFGRGASDEESIQGSGPERLLAFSYASCRTASMSGLSLEEYDLLGDSKYRAYVAAVDKTLRNFENTSEWADLISTLGKLNKVLLSHMKYPVVPRRITISKRLAQCMHPALPSGVHLKALETYDIIFKCMGTNRLSQELFIYSAGLFPLFSSAAMNVRSALLTVYETHFVPLGPRLRPGLNGFLSGILAGLEEGSDHLERTSQLLSRVAEGVGQAEFFGCLWDCVWGNSGVRLPGITHIMSCYNRKLSTEDQLYILGTNIDVMVAALCQAMEDSNVMVQRAALDLTLAALPMHNTQLLRPDLVRIVTSAILVLLRRDMSLNRRLYAWLLGSEINLTLLSSEHPIMKRLNSAVSDSSVDDGVEVNAYFESFSRPLLVEGIVACLRTSQGKNPPDLRPYRLIVSLLDKPEIGPYILDNIFLDLLRCLYHTCQVLKKTSEPVSEPSSRRQSVTEKQSPSLPQSPDGTTKPPGDGSRGYHEITKTATLVFNALQPSYPWMHLTDLLRQTCLLRKASGNIIKDRGNFAVLVENVGDPETSVCEVCTLLQHLLSSLPLDTQQQTQASRLPEVLSTVTTLLTDHLMVLDARELLAGLTLCQAIVHKLIPSVTLPPSNSFSRPDSRTSIATFASLQLKALSQVSPVMRPVSVPETAARESPPTECGIVQIGIEANEDDTNPNEQSSSSSVVDGSCNVSEILEVEAETSFISSPNNIVDDCQTKLIEAKSNSENNEQSVESETCTEKTDDIFECSEIQSLNDKGESGSDIEVEMSMATKRETESITEASLPPQLFNHEGSEDEFESAPQSPNQCKFSPIHSYVKDFERFFLEFIQKRLISSDSSLTDFQNALYRGEVLGADSLLELKSMLNECLLCCETNEKTKAEKKLCLSSPGSSPSFIHSQHHKKKSKNDDLQSVIHFSPESSEQLEVFQVSCSLLVDLSSLPTTLDVVPARPSISIPQWLFSLLACVICGQQVSPQFSLASISTLLELVMLAQSELSVWRRAFIQDTGTEAGVVTVNITPLLLPTHTHVLLHHTSVYQHVASQLWTYLEPSLSQFHVTSTELLLQLHSLTLPSVCSATLTSAPPQSPISVVERQMLLALTRQLPTFSVKNENGVLWSHGGVRVECDSAAMQQWMTFWQVSRTVSLGASGKKPGFDRCLFLMVERLQGSSGSERSLAHAWLTSSLQRSDMARLIDPILVLLLHPHTRRVSVQHVNIEKLPPSQQGQGSKCVIEESQIYAISSEGGEVVYHVSKEGRQSHLKGRQAIASSKHILALTSLSGDSKKIITHHANFTEFEMPSSCTHPRQSPISVMVNPFTHHPWIDMEDIAKMNKPSNISNAVRIHNGNYQKSPTISSEEVKKNPLTGMEEEEDNEEAGEWSPNQMVQGILEEIIDSVVSNHFKYPESDGSSEHDTISQSVVSDTTTSEQSRHPFHSHMLLYMQIVDSGQCLNGLSLLRNVIEAQPKLSLLTLASTSISSLQSASPLIILLARHRRSVFGDGFDGGNANDMVSQFRSTMYLQVVITVCLYYLRSYYPCLPHLRLREEHLRDNQEVQVASSEVLSLVFSHLSSLVTDSPRGFVPYITDLLSKCKVQKCVLHCLLSTVHAMNGNNAPASQETRTFTEEVLDYNSGLTSQSGNITKLETYLARVIDLTLALIRLEDILATDRAESGIVKDPPSISMKYSGINSAKYQPGQPIPAQPMFMEVISVALNHHHMRHLHGLWLHLFTASLPHMGPSLPNNSLRVTYLICELLEHMAGYYSPGAQAPQTPPDYTLTLLQYLTNTVHFCLLDPAQSPAFGSSSFSPSSTIPTGQTAGQILYNLLHVFSPVGEIVDAPIDNSNLDPQACARHTLLCHLPRIISSLLSLWVATGNSQEAPFIMGSKKGVRQQIVELLSPICHHQTPHLLAAVSVVWQSIGVVASEAVNTKSNISHGGIHTKQSGVGGLLWNGCVQQQALVEMMSLLRVLPLHTLVATVRQVVKQPPIVEGCQQTLPLEVSVLQVFYVYAQQCPGSQLGECWFPLLSMVKEGTLTLSPPAQLVLLAILNEFVQRAPALQEKKDVKELQEVSSKLLESCSNIAGSGLEPTTWLRRNLTVKAEHPEKKEGVNDASVYSVAALSVLAELLAPLLDVLYVSEEKDKVVPLLTNIMAHVVPYLRNHMRSNMPAFAACSQLLSSLAGYQYTVRAWRRDVLDLLLDSHTFMMLPPILTYWRTIVDYLCTHDKTVFKELLSRVSLSQGGSLSLFSSKESEYETRAGLLKRLAFTIFCSETDQYMRHIPDIQERLAEVTRLGQVVPLLVSQVLLCFRVLLLRLSPRGVTSLWPVIITELVQVFLMMEQELATDTEQFSKKGGSSHLKRLSTLDSSWVFSTQNGLNAHNNPSWLTLYLSACKLLDLMLALPAQHLPQFQMYRWAFVGPIPTSSAEENMEGAGAILLKSCDFVPHIARIAKLMASKKGPKNTRTLEYQPGHLMLTVTSISTLTDLQPFFNTLVSPCFAPAGASGNQSFTGTYSSAAVPPEIQGEQVDSVVENGDVALKGDSDPDSIHLIV</sequence>
<evidence type="ECO:0000313" key="12">
    <source>
        <dbReference type="EMBL" id="KAK8407377.1"/>
    </source>
</evidence>
<dbReference type="Pfam" id="PF24601">
    <property type="entry name" value="TPR_DOP1"/>
    <property type="match status" value="1"/>
</dbReference>
<gene>
    <name evidence="12" type="ORF">O3P69_002126</name>
</gene>
<accession>A0AAW0V808</accession>
<feature type="compositionally biased region" description="Low complexity" evidence="7">
    <location>
        <begin position="779"/>
        <end position="790"/>
    </location>
</feature>
<dbReference type="InterPro" id="IPR056458">
    <property type="entry name" value="TPR_DOP1_M"/>
</dbReference>
<dbReference type="PANTHER" id="PTHR14042:SF24">
    <property type="entry name" value="PROTEIN DOPEY-1 HOMOLOG"/>
    <property type="match status" value="1"/>
</dbReference>